<dbReference type="Pfam" id="PF00873">
    <property type="entry name" value="ACR_tran"/>
    <property type="match status" value="1"/>
</dbReference>
<dbReference type="Gene3D" id="1.20.1640.10">
    <property type="entry name" value="Multidrug efflux transporter AcrB transmembrane domain"/>
    <property type="match status" value="2"/>
</dbReference>
<feature type="transmembrane region" description="Helical" evidence="1">
    <location>
        <begin position="388"/>
        <end position="407"/>
    </location>
</feature>
<feature type="transmembrane region" description="Helical" evidence="1">
    <location>
        <begin position="526"/>
        <end position="545"/>
    </location>
</feature>
<dbReference type="SUPFAM" id="SSF82866">
    <property type="entry name" value="Multidrug efflux transporter AcrB transmembrane domain"/>
    <property type="match status" value="2"/>
</dbReference>
<feature type="transmembrane region" description="Helical" evidence="1">
    <location>
        <begin position="966"/>
        <end position="985"/>
    </location>
</feature>
<proteinExistence type="predicted"/>
<organism evidence="2 3">
    <name type="scientific">Parageobacillus toebii NBRC 107807</name>
    <dbReference type="NCBI Taxonomy" id="1223503"/>
    <lineage>
        <taxon>Bacteria</taxon>
        <taxon>Bacillati</taxon>
        <taxon>Bacillota</taxon>
        <taxon>Bacilli</taxon>
        <taxon>Bacillales</taxon>
        <taxon>Anoxybacillaceae</taxon>
        <taxon>Parageobacillus</taxon>
    </lineage>
</organism>
<name>A0AA89NRZ6_9BACL</name>
<dbReference type="SUPFAM" id="SSF82693">
    <property type="entry name" value="Multidrug efflux transporter AcrB pore domain, PN1, PN2, PC1 and PC2 subdomains"/>
    <property type="match status" value="2"/>
</dbReference>
<dbReference type="Gene3D" id="3.30.70.1320">
    <property type="entry name" value="Multidrug efflux transporter AcrB pore domain like"/>
    <property type="match status" value="1"/>
</dbReference>
<dbReference type="Gene3D" id="3.30.70.1440">
    <property type="entry name" value="Multidrug efflux transporter AcrB pore domain"/>
    <property type="match status" value="1"/>
</dbReference>
<protein>
    <submittedName>
        <fullName evidence="2">Multidrug efflux pump subunit AcrB</fullName>
    </submittedName>
</protein>
<feature type="transmembrane region" description="Helical" evidence="1">
    <location>
        <begin position="866"/>
        <end position="884"/>
    </location>
</feature>
<reference evidence="2 3" key="1">
    <citation type="submission" date="2020-08" db="EMBL/GenBank/DDBJ databases">
        <title>Genomic Encyclopedia of Type Strains, Phase IV (KMG-IV): sequencing the most valuable type-strain genomes for metagenomic binning, comparative biology and taxonomic classification.</title>
        <authorList>
            <person name="Goeker M."/>
        </authorList>
    </citation>
    <scope>NUCLEOTIDE SEQUENCE [LARGE SCALE GENOMIC DNA]</scope>
    <source>
        <strain evidence="2 3">DSM 14590</strain>
    </source>
</reference>
<dbReference type="AlphaFoldDB" id="A0AA89NRZ6"/>
<dbReference type="PRINTS" id="PR00702">
    <property type="entry name" value="ACRIFLAVINRP"/>
</dbReference>
<dbReference type="InterPro" id="IPR027463">
    <property type="entry name" value="AcrB_DN_DC_subdom"/>
</dbReference>
<feature type="transmembrane region" description="Helical" evidence="1">
    <location>
        <begin position="464"/>
        <end position="483"/>
    </location>
</feature>
<feature type="transmembrane region" description="Helical" evidence="1">
    <location>
        <begin position="428"/>
        <end position="452"/>
    </location>
</feature>
<dbReference type="GO" id="GO:0042910">
    <property type="term" value="F:xenobiotic transmembrane transporter activity"/>
    <property type="evidence" value="ECO:0007669"/>
    <property type="project" value="TreeGrafter"/>
</dbReference>
<accession>A0AA89NRZ6</accession>
<evidence type="ECO:0000313" key="2">
    <source>
        <dbReference type="EMBL" id="MBB3869831.1"/>
    </source>
</evidence>
<dbReference type="PANTHER" id="PTHR32063:SF18">
    <property type="entry name" value="CATION EFFLUX SYSTEM PROTEIN"/>
    <property type="match status" value="1"/>
</dbReference>
<dbReference type="EMBL" id="JACICZ010000011">
    <property type="protein sequence ID" value="MBB3869831.1"/>
    <property type="molecule type" value="Genomic_DNA"/>
</dbReference>
<feature type="transmembrane region" description="Helical" evidence="1">
    <location>
        <begin position="891"/>
        <end position="910"/>
    </location>
</feature>
<keyword evidence="1" id="KW-0812">Transmembrane</keyword>
<dbReference type="SUPFAM" id="SSF82714">
    <property type="entry name" value="Multidrug efflux transporter AcrB TolC docking domain, DN and DC subdomains"/>
    <property type="match status" value="1"/>
</dbReference>
<keyword evidence="3" id="KW-1185">Reference proteome</keyword>
<dbReference type="GO" id="GO:0005886">
    <property type="term" value="C:plasma membrane"/>
    <property type="evidence" value="ECO:0007669"/>
    <property type="project" value="TreeGrafter"/>
</dbReference>
<dbReference type="PANTHER" id="PTHR32063">
    <property type="match status" value="1"/>
</dbReference>
<dbReference type="Gene3D" id="3.30.2090.10">
    <property type="entry name" value="Multidrug efflux transporter AcrB TolC docking domain, DN and DC subdomains"/>
    <property type="match status" value="2"/>
</dbReference>
<evidence type="ECO:0000313" key="3">
    <source>
        <dbReference type="Proteomes" id="UP000613002"/>
    </source>
</evidence>
<feature type="transmembrane region" description="Helical" evidence="1">
    <location>
        <begin position="336"/>
        <end position="355"/>
    </location>
</feature>
<dbReference type="Gene3D" id="3.30.70.1430">
    <property type="entry name" value="Multidrug efflux transporter AcrB pore domain"/>
    <property type="match status" value="2"/>
</dbReference>
<evidence type="ECO:0000256" key="1">
    <source>
        <dbReference type="SAM" id="Phobius"/>
    </source>
</evidence>
<keyword evidence="1" id="KW-1133">Transmembrane helix</keyword>
<sequence length="1030" mass="115344">MYQMQWIKKGIQQPAVTLLLFIALSLAGVFSYFEMDKQEDPEFLVNGVAILTTYPGAGSEKVEQLVTNVLEKEIKTVSEVQNIESFSLPNVSTLFVTFKEGNNLEKAQQKVKEQVDQAKRLLPEDATEPEIKTDLSEMAFMVVHLSQDGQINQGELNEKANDLQKRFDQVTGVKRTEILGLADKRIEINIDVPKLKSLGLSWMQVMQVLQKNDVQIPEGTLKGNEKKNVLTIGGLGNPDQIANLPIFQDPQSGRQLYVKDFAKVEWGYEKENTKILTGEKQSVALIVYVDYHVDARKVGEELRKAYQSWQKELPKQYTGKVVFDQSESVNKKFNELYRELGVGILVVIVICLLGLAVRSAFITSLSVPVTVCISLFFLNLWGVSLHQISIASIILVLGILVDDSIVSNENIERHLTENGNSIGNIIKAVYEVTPSIIVATLTIVVGFAPLYFLEGDTGRFIHSIPQVIIVTLLVSLLVSLFFIPALRARFGLKGQAKESKWLLRGWSVLQSKYEQLATKTLKRAPLWIAIFFGVSTALLALLPLLQVQFFPKADGRSQLVVDIRLPQGSNLEQTESIVKKVREIVKRDKAIDFDIAYLGQLMPRIYYNEKPMDRGESVAQMMLHLNETGVKETEKVVDRLNEQLKGKFPKDTHVLVRQFEQGPPIEAPIQIRIKGENLVQLQKISEDVKRELDGITHITQTQSSLGRKTSEVSVTPDKEKSLKYGILPQDIALNHRFALEGIEVGKVFVENESFPVLLKANQSPKNIEELGDFSVSTVFPNGQSQYALLNQIAKISTVQTVPQITHYNGERQALVTAYVDHNQMVPQVTEKAKERLKALEKKWPSGYQWTMEGQEKQRTQAFESMYKFYVLSILLIFVLVFIQFRSFWKLIVIMTAIYMAMSGAILSLYLTNQPLGFMALLGMIGLGGVVVRNGIMLVEFADSALDQGQALKDALIQAGRLRLRPILLTSLSAVGGLTPLAIIGGNLFRPLAITIIGGLLYSTALTLFAVPALYYVIAQKKEKRKMSKSE</sequence>
<dbReference type="Proteomes" id="UP000613002">
    <property type="component" value="Unassembled WGS sequence"/>
</dbReference>
<gene>
    <name evidence="2" type="ORF">HNR78_002728</name>
</gene>
<comment type="caution">
    <text evidence="2">The sequence shown here is derived from an EMBL/GenBank/DDBJ whole genome shotgun (WGS) entry which is preliminary data.</text>
</comment>
<feature type="transmembrane region" description="Helical" evidence="1">
    <location>
        <begin position="916"/>
        <end position="935"/>
    </location>
</feature>
<feature type="transmembrane region" description="Helical" evidence="1">
    <location>
        <begin position="991"/>
        <end position="1017"/>
    </location>
</feature>
<dbReference type="InterPro" id="IPR001036">
    <property type="entry name" value="Acrflvin-R"/>
</dbReference>
<keyword evidence="1" id="KW-0472">Membrane</keyword>